<name>A0ABV6ASQ6_9DEIO</name>
<accession>A0ABV6ASQ6</accession>
<gene>
    <name evidence="1" type="ORF">ACFFLM_00880</name>
</gene>
<sequence length="227" mass="23677">MSIHPDPTSGLLLTDPVSGAVFRLPSRPTEPVEGSAADLKEVLDVWGGVYRLPAELLAPSRLSDAEAEAAAAELLADPGYLAHLVRELGGAGSEQLKLADLLRAQTPEAFAAALGALPGGDLEAADARLSAWEQQLKEAQAALTAAPSLVQSNLTASPMPPKQHPAMLALVSVLGRVSPEWVENMLAGRKHQALPTPPPGVPLPALPSFSYADLLGRPLEPEVNHEG</sequence>
<reference evidence="1 2" key="1">
    <citation type="submission" date="2024-09" db="EMBL/GenBank/DDBJ databases">
        <authorList>
            <person name="Sun Q."/>
            <person name="Mori K."/>
        </authorList>
    </citation>
    <scope>NUCLEOTIDE SEQUENCE [LARGE SCALE GENOMIC DNA]</scope>
    <source>
        <strain evidence="1 2">JCM 13503</strain>
    </source>
</reference>
<proteinExistence type="predicted"/>
<comment type="caution">
    <text evidence="1">The sequence shown here is derived from an EMBL/GenBank/DDBJ whole genome shotgun (WGS) entry which is preliminary data.</text>
</comment>
<dbReference type="RefSeq" id="WP_380004564.1">
    <property type="nucleotide sequence ID" value="NZ_JBHLYR010000006.1"/>
</dbReference>
<organism evidence="1 2">
    <name type="scientific">Deinococcus oregonensis</name>
    <dbReference type="NCBI Taxonomy" id="1805970"/>
    <lineage>
        <taxon>Bacteria</taxon>
        <taxon>Thermotogati</taxon>
        <taxon>Deinococcota</taxon>
        <taxon>Deinococci</taxon>
        <taxon>Deinococcales</taxon>
        <taxon>Deinococcaceae</taxon>
        <taxon>Deinococcus</taxon>
    </lineage>
</organism>
<protein>
    <submittedName>
        <fullName evidence="1">Uncharacterized protein</fullName>
    </submittedName>
</protein>
<keyword evidence="2" id="KW-1185">Reference proteome</keyword>
<dbReference type="Proteomes" id="UP001589733">
    <property type="component" value="Unassembled WGS sequence"/>
</dbReference>
<dbReference type="EMBL" id="JBHLYR010000006">
    <property type="protein sequence ID" value="MFB9990541.1"/>
    <property type="molecule type" value="Genomic_DNA"/>
</dbReference>
<evidence type="ECO:0000313" key="2">
    <source>
        <dbReference type="Proteomes" id="UP001589733"/>
    </source>
</evidence>
<evidence type="ECO:0000313" key="1">
    <source>
        <dbReference type="EMBL" id="MFB9990541.1"/>
    </source>
</evidence>